<dbReference type="RefSeq" id="WP_381434444.1">
    <property type="nucleotide sequence ID" value="NZ_JBHSNO010000005.1"/>
</dbReference>
<dbReference type="InterPro" id="IPR037185">
    <property type="entry name" value="EmrE-like"/>
</dbReference>
<name>A0ABW0TKW0_9BACL</name>
<comment type="similarity">
    <text evidence="2">Belongs to the EamA transporter family.</text>
</comment>
<dbReference type="InterPro" id="IPR000620">
    <property type="entry name" value="EamA_dom"/>
</dbReference>
<sequence length="310" mass="34095">MKAATMSKGISSKSMVIGVSFLLLSALLTSASQVYYANQVQGVHPFLFTGVSFFITAFLFNVIAFKQRRLSTVSVKSSMSDVVRLNGSSILAFMGFYYALKFIEPAIVSSLEMGVGPFFAIIVTAMITKEKIRATRMQWAITVGTFAASLLLMLTALFGFSGVQVTSATNFVYGIISSVLCGLGAVLCTIYSKKLSNAGWTSSSILAHRFYGIIVISFLMTYTILPSYLMENIDWILLVTIFGVTIPMFLVQKGIQYCEPFIVMMSICFIPVFTFAFQLFDPRIEWSTLSFIGILTLFILGVASIFSESN</sequence>
<reference evidence="6" key="1">
    <citation type="journal article" date="2019" name="Int. J. Syst. Evol. Microbiol.">
        <title>The Global Catalogue of Microorganisms (GCM) 10K type strain sequencing project: providing services to taxonomists for standard genome sequencing and annotation.</title>
        <authorList>
            <consortium name="The Broad Institute Genomics Platform"/>
            <consortium name="The Broad Institute Genome Sequencing Center for Infectious Disease"/>
            <person name="Wu L."/>
            <person name="Ma J."/>
        </authorList>
    </citation>
    <scope>NUCLEOTIDE SEQUENCE [LARGE SCALE GENOMIC DNA]</scope>
    <source>
        <strain evidence="6">CGMCC 4.1434</strain>
    </source>
</reference>
<feature type="transmembrane region" description="Helical" evidence="3">
    <location>
        <begin position="235"/>
        <end position="252"/>
    </location>
</feature>
<evidence type="ECO:0000313" key="5">
    <source>
        <dbReference type="EMBL" id="MFC5589569.1"/>
    </source>
</evidence>
<keyword evidence="3" id="KW-0812">Transmembrane</keyword>
<organism evidence="5 6">
    <name type="scientific">Sporosarcina soli</name>
    <dbReference type="NCBI Taxonomy" id="334736"/>
    <lineage>
        <taxon>Bacteria</taxon>
        <taxon>Bacillati</taxon>
        <taxon>Bacillota</taxon>
        <taxon>Bacilli</taxon>
        <taxon>Bacillales</taxon>
        <taxon>Caryophanaceae</taxon>
        <taxon>Sporosarcina</taxon>
    </lineage>
</organism>
<protein>
    <submittedName>
        <fullName evidence="5">EamA family transporter</fullName>
    </submittedName>
</protein>
<feature type="transmembrane region" description="Helical" evidence="3">
    <location>
        <begin position="261"/>
        <end position="280"/>
    </location>
</feature>
<dbReference type="SUPFAM" id="SSF103481">
    <property type="entry name" value="Multidrug resistance efflux transporter EmrE"/>
    <property type="match status" value="1"/>
</dbReference>
<accession>A0ABW0TKW0</accession>
<feature type="transmembrane region" description="Helical" evidence="3">
    <location>
        <begin position="83"/>
        <end position="100"/>
    </location>
</feature>
<keyword evidence="3" id="KW-0472">Membrane</keyword>
<feature type="transmembrane region" description="Helical" evidence="3">
    <location>
        <begin position="171"/>
        <end position="190"/>
    </location>
</feature>
<keyword evidence="3" id="KW-1133">Transmembrane helix</keyword>
<feature type="domain" description="EamA" evidence="4">
    <location>
        <begin position="17"/>
        <end position="153"/>
    </location>
</feature>
<evidence type="ECO:0000259" key="4">
    <source>
        <dbReference type="Pfam" id="PF00892"/>
    </source>
</evidence>
<feature type="transmembrane region" description="Helical" evidence="3">
    <location>
        <begin position="139"/>
        <end position="159"/>
    </location>
</feature>
<proteinExistence type="inferred from homology"/>
<dbReference type="Proteomes" id="UP001596109">
    <property type="component" value="Unassembled WGS sequence"/>
</dbReference>
<keyword evidence="6" id="KW-1185">Reference proteome</keyword>
<dbReference type="EMBL" id="JBHSNO010000005">
    <property type="protein sequence ID" value="MFC5589569.1"/>
    <property type="molecule type" value="Genomic_DNA"/>
</dbReference>
<comment type="subcellular location">
    <subcellularLocation>
        <location evidence="1">Endomembrane system</location>
        <topology evidence="1">Multi-pass membrane protein</topology>
    </subcellularLocation>
</comment>
<feature type="transmembrane region" description="Helical" evidence="3">
    <location>
        <begin position="43"/>
        <end position="63"/>
    </location>
</feature>
<comment type="caution">
    <text evidence="5">The sequence shown here is derived from an EMBL/GenBank/DDBJ whole genome shotgun (WGS) entry which is preliminary data.</text>
</comment>
<evidence type="ECO:0000256" key="1">
    <source>
        <dbReference type="ARBA" id="ARBA00004127"/>
    </source>
</evidence>
<feature type="transmembrane region" description="Helical" evidence="3">
    <location>
        <begin position="106"/>
        <end position="127"/>
    </location>
</feature>
<feature type="transmembrane region" description="Helical" evidence="3">
    <location>
        <begin position="210"/>
        <end position="229"/>
    </location>
</feature>
<feature type="transmembrane region" description="Helical" evidence="3">
    <location>
        <begin position="286"/>
        <end position="306"/>
    </location>
</feature>
<evidence type="ECO:0000256" key="2">
    <source>
        <dbReference type="ARBA" id="ARBA00007362"/>
    </source>
</evidence>
<dbReference type="Pfam" id="PF00892">
    <property type="entry name" value="EamA"/>
    <property type="match status" value="1"/>
</dbReference>
<evidence type="ECO:0000313" key="6">
    <source>
        <dbReference type="Proteomes" id="UP001596109"/>
    </source>
</evidence>
<gene>
    <name evidence="5" type="ORF">ACFPRA_11755</name>
</gene>
<evidence type="ECO:0000256" key="3">
    <source>
        <dbReference type="SAM" id="Phobius"/>
    </source>
</evidence>